<gene>
    <name evidence="9" type="ORF">C5F48_15355</name>
</gene>
<dbReference type="FunFam" id="1.10.600.10:FF:000020">
    <property type="entry name" value="Phytoene synthase"/>
    <property type="match status" value="1"/>
</dbReference>
<evidence type="ECO:0000313" key="10">
    <source>
        <dbReference type="Proteomes" id="UP000241010"/>
    </source>
</evidence>
<evidence type="ECO:0000256" key="5">
    <source>
        <dbReference type="ARBA" id="ARBA00022679"/>
    </source>
</evidence>
<dbReference type="Pfam" id="PF00494">
    <property type="entry name" value="SQS_PSY"/>
    <property type="match status" value="1"/>
</dbReference>
<dbReference type="InterPro" id="IPR019845">
    <property type="entry name" value="Squalene/phytoene_synthase_CS"/>
</dbReference>
<evidence type="ECO:0000313" key="9">
    <source>
        <dbReference type="EMBL" id="PTE20852.1"/>
    </source>
</evidence>
<dbReference type="CDD" id="cd00683">
    <property type="entry name" value="Trans_IPPS_HH"/>
    <property type="match status" value="1"/>
</dbReference>
<evidence type="ECO:0000256" key="1">
    <source>
        <dbReference type="ARBA" id="ARBA00001936"/>
    </source>
</evidence>
<dbReference type="InterPro" id="IPR044843">
    <property type="entry name" value="Trans_IPPS_bact-type"/>
</dbReference>
<dbReference type="AlphaFoldDB" id="A0A2T4JSF7"/>
<dbReference type="PROSITE" id="PS01044">
    <property type="entry name" value="SQUALEN_PHYTOEN_SYN_1"/>
    <property type="match status" value="1"/>
</dbReference>
<dbReference type="Proteomes" id="UP000241010">
    <property type="component" value="Unassembled WGS sequence"/>
</dbReference>
<dbReference type="PANTHER" id="PTHR31480">
    <property type="entry name" value="BIFUNCTIONAL LYCOPENE CYCLASE/PHYTOENE SYNTHASE"/>
    <property type="match status" value="1"/>
</dbReference>
<reference evidence="9 10" key="1">
    <citation type="submission" date="2018-03" db="EMBL/GenBank/DDBJ databases">
        <title>Cereibacter changlensis.</title>
        <authorList>
            <person name="Meyer T.E."/>
            <person name="Miller S."/>
            <person name="Lodha T."/>
            <person name="Gandham S."/>
            <person name="Chintalapati S."/>
            <person name="Chintalapati V.R."/>
        </authorList>
    </citation>
    <scope>NUCLEOTIDE SEQUENCE [LARGE SCALE GENOMIC DNA]</scope>
    <source>
        <strain evidence="9 10">JA139</strain>
    </source>
</reference>
<dbReference type="Gene3D" id="1.10.600.10">
    <property type="entry name" value="Farnesyl Diphosphate Synthase"/>
    <property type="match status" value="1"/>
</dbReference>
<protein>
    <submittedName>
        <fullName evidence="9">Phytoene synthase</fullName>
    </submittedName>
</protein>
<dbReference type="NCBIfam" id="NF045921">
    <property type="entry name" value="PhytnSynCrtBRhod"/>
    <property type="match status" value="1"/>
</dbReference>
<dbReference type="GO" id="GO:0051996">
    <property type="term" value="F:squalene synthase [NAD(P)H] activity"/>
    <property type="evidence" value="ECO:0007669"/>
    <property type="project" value="InterPro"/>
</dbReference>
<dbReference type="EMBL" id="PZKG01000079">
    <property type="protein sequence ID" value="PTE20852.1"/>
    <property type="molecule type" value="Genomic_DNA"/>
</dbReference>
<comment type="cofactor">
    <cofactor evidence="1">
        <name>Mn(2+)</name>
        <dbReference type="ChEBI" id="CHEBI:29035"/>
    </cofactor>
</comment>
<dbReference type="GO" id="GO:0004311">
    <property type="term" value="F:geranylgeranyl diphosphate synthase activity"/>
    <property type="evidence" value="ECO:0007669"/>
    <property type="project" value="InterPro"/>
</dbReference>
<sequence>MIDPNDLAACREMIRTGSLSFHAASKLLPAAVRDPALALYAFCRVADDAVDEAVGSGHAEDAEVKARAVLSLRDRLELVYAGRPRNAPADRAFAQVVEEFDMPRALPEALLEGLAWDAVGKTYDTLSGVLDYSARVAAAVGAMMCVLMRVREADALARACDLGLAMQLTNIARDVGEDARSGRVYLPRDWMEAEGLSPEAFLANPVACDRIRRVTARLLAEADRLYQRSEAGVTALPLACRPGIYAARYIYAGIGGEVARHGYDSVSGRAHTGKAQKLGWLLLSATRAAASPFGPALAQLHAAPEPEVAFLVSAAARSRAHRGRSEALLSVLAQLEAQDRLLSRQRLGNRSRAV</sequence>
<keyword evidence="5" id="KW-0808">Transferase</keyword>
<dbReference type="InterPro" id="IPR008949">
    <property type="entry name" value="Isoprenoid_synthase_dom_sf"/>
</dbReference>
<evidence type="ECO:0000256" key="6">
    <source>
        <dbReference type="ARBA" id="ARBA00022746"/>
    </source>
</evidence>
<dbReference type="SUPFAM" id="SSF48576">
    <property type="entry name" value="Terpenoid synthases"/>
    <property type="match status" value="1"/>
</dbReference>
<dbReference type="SFLD" id="SFLDG01018">
    <property type="entry name" value="Squalene/Phytoene_Synthase_Lik"/>
    <property type="match status" value="1"/>
</dbReference>
<evidence type="ECO:0000256" key="3">
    <source>
        <dbReference type="ARBA" id="ARBA00004684"/>
    </source>
</evidence>
<evidence type="ECO:0000256" key="2">
    <source>
        <dbReference type="ARBA" id="ARBA00001946"/>
    </source>
</evidence>
<dbReference type="InterPro" id="IPR033904">
    <property type="entry name" value="Trans_IPPS_HH"/>
</dbReference>
<accession>A0A2T4JSF7</accession>
<comment type="cofactor">
    <cofactor evidence="8">
        <name>ATP</name>
        <dbReference type="ChEBI" id="CHEBI:30616"/>
    </cofactor>
</comment>
<comment type="cofactor">
    <cofactor evidence="2">
        <name>Mg(2+)</name>
        <dbReference type="ChEBI" id="CHEBI:18420"/>
    </cofactor>
</comment>
<dbReference type="PROSITE" id="PS01045">
    <property type="entry name" value="SQUALEN_PHYTOEN_SYN_2"/>
    <property type="match status" value="1"/>
</dbReference>
<keyword evidence="7" id="KW-0464">Manganese</keyword>
<dbReference type="OrthoDB" id="9807580at2"/>
<dbReference type="SFLD" id="SFLDG01212">
    <property type="entry name" value="Phytoene_synthase_like"/>
    <property type="match status" value="1"/>
</dbReference>
<dbReference type="RefSeq" id="WP_107664770.1">
    <property type="nucleotide sequence ID" value="NZ_PZKG01000079.1"/>
</dbReference>
<keyword evidence="6" id="KW-0125">Carotenoid biosynthesis</keyword>
<evidence type="ECO:0000256" key="8">
    <source>
        <dbReference type="ARBA" id="ARBA00053028"/>
    </source>
</evidence>
<keyword evidence="10" id="KW-1185">Reference proteome</keyword>
<dbReference type="InterPro" id="IPR002060">
    <property type="entry name" value="Squ/phyt_synthse"/>
</dbReference>
<dbReference type="SFLD" id="SFLDS00005">
    <property type="entry name" value="Isoprenoid_Synthase_Type_I"/>
    <property type="match status" value="1"/>
</dbReference>
<proteinExistence type="inferred from homology"/>
<comment type="similarity">
    <text evidence="4">Belongs to the phytoene/squalene synthase family.</text>
</comment>
<comment type="caution">
    <text evidence="9">The sequence shown here is derived from an EMBL/GenBank/DDBJ whole genome shotgun (WGS) entry which is preliminary data.</text>
</comment>
<name>A0A2T4JSF7_9RHOB</name>
<evidence type="ECO:0000256" key="4">
    <source>
        <dbReference type="ARBA" id="ARBA00006251"/>
    </source>
</evidence>
<organism evidence="9 10">
    <name type="scientific">Cereibacter changlensis JA139</name>
    <dbReference type="NCBI Taxonomy" id="1188249"/>
    <lineage>
        <taxon>Bacteria</taxon>
        <taxon>Pseudomonadati</taxon>
        <taxon>Pseudomonadota</taxon>
        <taxon>Alphaproteobacteria</taxon>
        <taxon>Rhodobacterales</taxon>
        <taxon>Paracoccaceae</taxon>
        <taxon>Cereibacter</taxon>
    </lineage>
</organism>
<comment type="pathway">
    <text evidence="3">Carotenoid biosynthesis; phytoene biosynthesis.</text>
</comment>
<dbReference type="GO" id="GO:0016117">
    <property type="term" value="P:carotenoid biosynthetic process"/>
    <property type="evidence" value="ECO:0007669"/>
    <property type="project" value="UniProtKB-KW"/>
</dbReference>
<evidence type="ECO:0000256" key="7">
    <source>
        <dbReference type="ARBA" id="ARBA00023211"/>
    </source>
</evidence>